<sequence length="69" mass="7707">MKLNLSIATVLLLLIVSTVSSVKEKSTSEFPQHKASVLLENRSDNSNIAQQVLLDGYPEQAIYLWRTFG</sequence>
<dbReference type="EMBL" id="CAKXYY010000012">
    <property type="protein sequence ID" value="CAH2353758.1"/>
    <property type="molecule type" value="Genomic_DNA"/>
</dbReference>
<reference evidence="2" key="1">
    <citation type="submission" date="2022-03" db="EMBL/GenBank/DDBJ databases">
        <authorList>
            <person name="Legras J.-L."/>
            <person name="Devillers H."/>
            <person name="Grondin C."/>
        </authorList>
    </citation>
    <scope>NUCLEOTIDE SEQUENCE</scope>
    <source>
        <strain evidence="2">CLIB 1423</strain>
    </source>
</reference>
<organism evidence="2 3">
    <name type="scientific">[Candida] railenensis</name>
    <dbReference type="NCBI Taxonomy" id="45579"/>
    <lineage>
        <taxon>Eukaryota</taxon>
        <taxon>Fungi</taxon>
        <taxon>Dikarya</taxon>
        <taxon>Ascomycota</taxon>
        <taxon>Saccharomycotina</taxon>
        <taxon>Pichiomycetes</taxon>
        <taxon>Debaryomycetaceae</taxon>
        <taxon>Kurtzmaniella</taxon>
    </lineage>
</organism>
<keyword evidence="1" id="KW-0732">Signal</keyword>
<proteinExistence type="predicted"/>
<protein>
    <submittedName>
        <fullName evidence="2">Uncharacterized protein</fullName>
    </submittedName>
</protein>
<evidence type="ECO:0000256" key="1">
    <source>
        <dbReference type="SAM" id="SignalP"/>
    </source>
</evidence>
<evidence type="ECO:0000313" key="3">
    <source>
        <dbReference type="Proteomes" id="UP000837801"/>
    </source>
</evidence>
<name>A0A9P0VZ84_9ASCO</name>
<evidence type="ECO:0000313" key="2">
    <source>
        <dbReference type="EMBL" id="CAH2353758.1"/>
    </source>
</evidence>
<feature type="chain" id="PRO_5040365571" evidence="1">
    <location>
        <begin position="22"/>
        <end position="69"/>
    </location>
</feature>
<comment type="caution">
    <text evidence="2">The sequence shown here is derived from an EMBL/GenBank/DDBJ whole genome shotgun (WGS) entry which is preliminary data.</text>
</comment>
<dbReference type="AlphaFoldDB" id="A0A9P0VZ84"/>
<gene>
    <name evidence="2" type="ORF">CLIB1423_12S02278</name>
</gene>
<keyword evidence="3" id="KW-1185">Reference proteome</keyword>
<feature type="signal peptide" evidence="1">
    <location>
        <begin position="1"/>
        <end position="21"/>
    </location>
</feature>
<dbReference type="Proteomes" id="UP000837801">
    <property type="component" value="Unassembled WGS sequence"/>
</dbReference>
<accession>A0A9P0VZ84</accession>